<dbReference type="OrthoDB" id="5344018at2"/>
<dbReference type="NCBIfam" id="TIGR02532">
    <property type="entry name" value="IV_pilin_GFxxxE"/>
    <property type="match status" value="1"/>
</dbReference>
<comment type="caution">
    <text evidence="2">The sequence shown here is derived from an EMBL/GenBank/DDBJ whole genome shotgun (WGS) entry which is preliminary data.</text>
</comment>
<dbReference type="AlphaFoldDB" id="A0A4Q1ASS4"/>
<dbReference type="Proteomes" id="UP000289718">
    <property type="component" value="Unassembled WGS sequence"/>
</dbReference>
<proteinExistence type="predicted"/>
<evidence type="ECO:0000313" key="2">
    <source>
        <dbReference type="EMBL" id="RXK12178.1"/>
    </source>
</evidence>
<protein>
    <recommendedName>
        <fullName evidence="4">Prepilin-type cleavage/methylation domain-containing protein</fullName>
    </recommendedName>
</protein>
<keyword evidence="1" id="KW-0472">Membrane</keyword>
<feature type="transmembrane region" description="Helical" evidence="1">
    <location>
        <begin position="6"/>
        <end position="30"/>
    </location>
</feature>
<sequence length="171" mass="20250">MILKKAFTLLEVVISVTIFLIILTVLYKVLDDTKSMNKNIGKYLQQDINTNELYKILVEDIAEAKEDTIKLQQVKDENYLITFESFNTYHNAFYTNITYLLSKENNLIRVESKNKFERNKINENFFETSYIDIVQKNVKKFQVFKKADKILFSITLKNNKRELFTTFIMGN</sequence>
<evidence type="ECO:0008006" key="4">
    <source>
        <dbReference type="Google" id="ProtNLM"/>
    </source>
</evidence>
<dbReference type="EMBL" id="NXIE01000004">
    <property type="protein sequence ID" value="RXK12178.1"/>
    <property type="molecule type" value="Genomic_DNA"/>
</dbReference>
<keyword evidence="3" id="KW-1185">Reference proteome</keyword>
<evidence type="ECO:0000313" key="3">
    <source>
        <dbReference type="Proteomes" id="UP000289718"/>
    </source>
</evidence>
<accession>A0A4Q1ASS4</accession>
<evidence type="ECO:0000256" key="1">
    <source>
        <dbReference type="SAM" id="Phobius"/>
    </source>
</evidence>
<dbReference type="InterPro" id="IPR012902">
    <property type="entry name" value="N_methyl_site"/>
</dbReference>
<keyword evidence="1" id="KW-1133">Transmembrane helix</keyword>
<keyword evidence="1" id="KW-0812">Transmembrane</keyword>
<dbReference type="Pfam" id="PF07963">
    <property type="entry name" value="N_methyl"/>
    <property type="match status" value="1"/>
</dbReference>
<name>A0A4Q1ASS4_9BACT</name>
<reference evidence="2 3" key="1">
    <citation type="submission" date="2017-09" db="EMBL/GenBank/DDBJ databases">
        <title>Genomics of the genus Arcobacter.</title>
        <authorList>
            <person name="Perez-Cataluna A."/>
            <person name="Figueras M.J."/>
            <person name="Salas-Masso N."/>
        </authorList>
    </citation>
    <scope>NUCLEOTIDE SEQUENCE [LARGE SCALE GENOMIC DNA]</scope>
    <source>
        <strain evidence="2 3">F156-34</strain>
    </source>
</reference>
<organism evidence="2 3">
    <name type="scientific">Halarcobacter mediterraneus</name>
    <dbReference type="NCBI Taxonomy" id="2023153"/>
    <lineage>
        <taxon>Bacteria</taxon>
        <taxon>Pseudomonadati</taxon>
        <taxon>Campylobacterota</taxon>
        <taxon>Epsilonproteobacteria</taxon>
        <taxon>Campylobacterales</taxon>
        <taxon>Arcobacteraceae</taxon>
        <taxon>Halarcobacter</taxon>
    </lineage>
</organism>
<gene>
    <name evidence="2" type="ORF">CP965_10390</name>
</gene>